<organism evidence="1 2">
    <name type="scientific">Clonorchis sinensis</name>
    <name type="common">Chinese liver fluke</name>
    <dbReference type="NCBI Taxonomy" id="79923"/>
    <lineage>
        <taxon>Eukaryota</taxon>
        <taxon>Metazoa</taxon>
        <taxon>Spiralia</taxon>
        <taxon>Lophotrochozoa</taxon>
        <taxon>Platyhelminthes</taxon>
        <taxon>Trematoda</taxon>
        <taxon>Digenea</taxon>
        <taxon>Opisthorchiida</taxon>
        <taxon>Opisthorchiata</taxon>
        <taxon>Opisthorchiidae</taxon>
        <taxon>Clonorchis</taxon>
    </lineage>
</organism>
<name>G7Y2Q4_CLOSI</name>
<dbReference type="EMBL" id="DF142831">
    <property type="protein sequence ID" value="GAA47241.1"/>
    <property type="molecule type" value="Genomic_DNA"/>
</dbReference>
<dbReference type="Proteomes" id="UP000008909">
    <property type="component" value="Unassembled WGS sequence"/>
</dbReference>
<proteinExistence type="predicted"/>
<keyword evidence="2" id="KW-1185">Reference proteome</keyword>
<dbReference type="InterPro" id="IPR035979">
    <property type="entry name" value="RBD_domain_sf"/>
</dbReference>
<evidence type="ECO:0000313" key="1">
    <source>
        <dbReference type="EMBL" id="GAA47241.1"/>
    </source>
</evidence>
<reference key="2">
    <citation type="submission" date="2011-10" db="EMBL/GenBank/DDBJ databases">
        <title>The genome and transcriptome sequence of Clonorchis sinensis provide insights into the carcinogenic liver fluke.</title>
        <authorList>
            <person name="Wang X."/>
            <person name="Huang Y."/>
            <person name="Chen W."/>
            <person name="Liu H."/>
            <person name="Guo L."/>
            <person name="Chen Y."/>
            <person name="Luo F."/>
            <person name="Zhou W."/>
            <person name="Sun J."/>
            <person name="Mao Q."/>
            <person name="Liang P."/>
            <person name="Zhou C."/>
            <person name="Tian Y."/>
            <person name="Men J."/>
            <person name="Lv X."/>
            <person name="Huang L."/>
            <person name="Zhou J."/>
            <person name="Hu Y."/>
            <person name="Li R."/>
            <person name="Zhang F."/>
            <person name="Lei H."/>
            <person name="Li X."/>
            <person name="Hu X."/>
            <person name="Liang C."/>
            <person name="Xu J."/>
            <person name="Wu Z."/>
            <person name="Yu X."/>
        </authorList>
    </citation>
    <scope>NUCLEOTIDE SEQUENCE</scope>
    <source>
        <strain>Henan</strain>
    </source>
</reference>
<protein>
    <submittedName>
        <fullName evidence="1">Uncharacterized protein</fullName>
    </submittedName>
</protein>
<evidence type="ECO:0000313" key="2">
    <source>
        <dbReference type="Proteomes" id="UP000008909"/>
    </source>
</evidence>
<accession>G7Y2Q4</accession>
<sequence length="141" mass="16066">MEQLIPDIHTARIQWNTITHKCTGIVYVEFGSVDMVEQYKAKLDGMTFQHKTLTAKTGKFLPESIGMIAKHLYYMDFITRHMLAKSQNGSHRLPLLSSLRTTKSGIDNVPLWRISLSPPRRMLCLHSILDKVVQSVGDDLI</sequence>
<dbReference type="SUPFAM" id="SSF54928">
    <property type="entry name" value="RNA-binding domain, RBD"/>
    <property type="match status" value="1"/>
</dbReference>
<reference evidence="1" key="1">
    <citation type="journal article" date="2011" name="Genome Biol.">
        <title>The draft genome of the carcinogenic human liver fluke Clonorchis sinensis.</title>
        <authorList>
            <person name="Wang X."/>
            <person name="Chen W."/>
            <person name="Huang Y."/>
            <person name="Sun J."/>
            <person name="Men J."/>
            <person name="Liu H."/>
            <person name="Luo F."/>
            <person name="Guo L."/>
            <person name="Lv X."/>
            <person name="Deng C."/>
            <person name="Zhou C."/>
            <person name="Fan Y."/>
            <person name="Li X."/>
            <person name="Huang L."/>
            <person name="Hu Y."/>
            <person name="Liang C."/>
            <person name="Hu X."/>
            <person name="Xu J."/>
            <person name="Yu X."/>
        </authorList>
    </citation>
    <scope>NUCLEOTIDE SEQUENCE [LARGE SCALE GENOMIC DNA]</scope>
    <source>
        <strain evidence="1">Henan</strain>
    </source>
</reference>
<dbReference type="AlphaFoldDB" id="G7Y2Q4"/>
<dbReference type="GO" id="GO:0003676">
    <property type="term" value="F:nucleic acid binding"/>
    <property type="evidence" value="ECO:0007669"/>
    <property type="project" value="InterPro"/>
</dbReference>
<gene>
    <name evidence="1" type="ORF">CLF_100121</name>
</gene>